<dbReference type="Pfam" id="PF23588">
    <property type="entry name" value="HTH_CHD1_Hrp3"/>
    <property type="match status" value="1"/>
</dbReference>
<dbReference type="InterPro" id="IPR056302">
    <property type="entry name" value="CHD1-2/Hrp3_HTH"/>
</dbReference>
<dbReference type="InterPro" id="IPR014001">
    <property type="entry name" value="Helicase_ATP-bd"/>
</dbReference>
<keyword evidence="19" id="KW-1185">Reference proteome</keyword>
<comment type="similarity">
    <text evidence="2">Belongs to the SNF2/RAD54 helicase family. SWR1 subfamily.</text>
</comment>
<proteinExistence type="inferred from homology"/>
<keyword evidence="13" id="KW-0539">Nucleus</keyword>
<evidence type="ECO:0000256" key="11">
    <source>
        <dbReference type="ARBA" id="ARBA00023125"/>
    </source>
</evidence>
<evidence type="ECO:0000259" key="17">
    <source>
        <dbReference type="PROSITE" id="PS51194"/>
    </source>
</evidence>
<evidence type="ECO:0000259" key="16">
    <source>
        <dbReference type="PROSITE" id="PS51192"/>
    </source>
</evidence>
<gene>
    <name evidence="18" type="ORF">K503DRAFT_772504</name>
</gene>
<evidence type="ECO:0000256" key="1">
    <source>
        <dbReference type="ARBA" id="ARBA00004123"/>
    </source>
</evidence>
<dbReference type="PANTHER" id="PTHR45623:SF14">
    <property type="entry name" value="CHROMODOMAIN-HELICASE-DNA-BINDING PROTEIN 1"/>
    <property type="match status" value="1"/>
</dbReference>
<evidence type="ECO:0000256" key="9">
    <source>
        <dbReference type="ARBA" id="ARBA00022853"/>
    </source>
</evidence>
<dbReference type="GO" id="GO:0034728">
    <property type="term" value="P:nucleosome organization"/>
    <property type="evidence" value="ECO:0007669"/>
    <property type="project" value="TreeGrafter"/>
</dbReference>
<dbReference type="GO" id="GO:0003677">
    <property type="term" value="F:DNA binding"/>
    <property type="evidence" value="ECO:0007669"/>
    <property type="project" value="UniProtKB-KW"/>
</dbReference>
<evidence type="ECO:0000256" key="3">
    <source>
        <dbReference type="ARBA" id="ARBA00012551"/>
    </source>
</evidence>
<dbReference type="EC" id="3.6.4.12" evidence="3"/>
<feature type="compositionally biased region" description="Low complexity" evidence="14">
    <location>
        <begin position="1402"/>
        <end position="1413"/>
    </location>
</feature>
<comment type="subcellular location">
    <subcellularLocation>
        <location evidence="1">Nucleus</location>
    </subcellularLocation>
</comment>
<dbReference type="InterPro" id="IPR027417">
    <property type="entry name" value="P-loop_NTPase"/>
</dbReference>
<evidence type="ECO:0000256" key="5">
    <source>
        <dbReference type="ARBA" id="ARBA00022741"/>
    </source>
</evidence>
<keyword evidence="10" id="KW-0805">Transcription regulation</keyword>
<evidence type="ECO:0000256" key="8">
    <source>
        <dbReference type="ARBA" id="ARBA00022840"/>
    </source>
</evidence>
<dbReference type="SUPFAM" id="SSF54160">
    <property type="entry name" value="Chromo domain-like"/>
    <property type="match status" value="2"/>
</dbReference>
<dbReference type="EMBL" id="KV448416">
    <property type="protein sequence ID" value="OAX36444.1"/>
    <property type="molecule type" value="Genomic_DNA"/>
</dbReference>
<dbReference type="SMART" id="SM01176">
    <property type="entry name" value="DUF4208"/>
    <property type="match status" value="1"/>
</dbReference>
<dbReference type="GO" id="GO:0042393">
    <property type="term" value="F:histone binding"/>
    <property type="evidence" value="ECO:0007669"/>
    <property type="project" value="TreeGrafter"/>
</dbReference>
<dbReference type="InterPro" id="IPR000330">
    <property type="entry name" value="SNF2_N"/>
</dbReference>
<dbReference type="Pfam" id="PF00176">
    <property type="entry name" value="SNF2-rel_dom"/>
    <property type="match status" value="1"/>
</dbReference>
<dbReference type="GO" id="GO:0003682">
    <property type="term" value="F:chromatin binding"/>
    <property type="evidence" value="ECO:0007669"/>
    <property type="project" value="TreeGrafter"/>
</dbReference>
<dbReference type="PANTHER" id="PTHR45623">
    <property type="entry name" value="CHROMODOMAIN-HELICASE-DNA-BINDING PROTEIN 3-RELATED-RELATED"/>
    <property type="match status" value="1"/>
</dbReference>
<feature type="compositionally biased region" description="Polar residues" evidence="14">
    <location>
        <begin position="1419"/>
        <end position="1443"/>
    </location>
</feature>
<dbReference type="InterPro" id="IPR025260">
    <property type="entry name" value="CHD1-like_C"/>
</dbReference>
<dbReference type="Gene3D" id="2.40.50.40">
    <property type="match status" value="2"/>
</dbReference>
<feature type="region of interest" description="Disordered" evidence="14">
    <location>
        <begin position="1"/>
        <end position="168"/>
    </location>
</feature>
<keyword evidence="6" id="KW-0378">Hydrolase</keyword>
<accession>A0A1B7MUZ3</accession>
<evidence type="ECO:0000256" key="14">
    <source>
        <dbReference type="SAM" id="MobiDB-lite"/>
    </source>
</evidence>
<feature type="region of interest" description="Disordered" evidence="14">
    <location>
        <begin position="1398"/>
        <end position="1443"/>
    </location>
</feature>
<feature type="domain" description="Chromo" evidence="15">
    <location>
        <begin position="297"/>
        <end position="358"/>
    </location>
</feature>
<dbReference type="InterPro" id="IPR041150">
    <property type="entry name" value="Cdh1_DBD"/>
</dbReference>
<dbReference type="GO" id="GO:0003678">
    <property type="term" value="F:DNA helicase activity"/>
    <property type="evidence" value="ECO:0007669"/>
    <property type="project" value="UniProtKB-EC"/>
</dbReference>
<feature type="compositionally biased region" description="Acidic residues" evidence="14">
    <location>
        <begin position="36"/>
        <end position="53"/>
    </location>
</feature>
<dbReference type="Pfam" id="PF18196">
    <property type="entry name" value="Cdh1_DBD_1"/>
    <property type="match status" value="1"/>
</dbReference>
<evidence type="ECO:0000256" key="4">
    <source>
        <dbReference type="ARBA" id="ARBA00022737"/>
    </source>
</evidence>
<evidence type="ECO:0000256" key="7">
    <source>
        <dbReference type="ARBA" id="ARBA00022806"/>
    </source>
</evidence>
<keyword evidence="12" id="KW-0804">Transcription</keyword>
<evidence type="ECO:0000256" key="10">
    <source>
        <dbReference type="ARBA" id="ARBA00023015"/>
    </source>
</evidence>
<evidence type="ECO:0000256" key="2">
    <source>
        <dbReference type="ARBA" id="ARBA00009220"/>
    </source>
</evidence>
<dbReference type="GO" id="GO:0140658">
    <property type="term" value="F:ATP-dependent chromatin remodeler activity"/>
    <property type="evidence" value="ECO:0007669"/>
    <property type="project" value="TreeGrafter"/>
</dbReference>
<dbReference type="InterPro" id="IPR038718">
    <property type="entry name" value="SNF2-like_sf"/>
</dbReference>
<dbReference type="PROSITE" id="PS50013">
    <property type="entry name" value="CHROMO_2"/>
    <property type="match status" value="2"/>
</dbReference>
<dbReference type="InterPro" id="IPR023779">
    <property type="entry name" value="Chromodomain_CS"/>
</dbReference>
<feature type="region of interest" description="Disordered" evidence="14">
    <location>
        <begin position="1237"/>
        <end position="1315"/>
    </location>
</feature>
<keyword evidence="7" id="KW-0347">Helicase</keyword>
<dbReference type="Gene3D" id="3.40.50.10810">
    <property type="entry name" value="Tandem AAA-ATPase domain"/>
    <property type="match status" value="1"/>
</dbReference>
<dbReference type="STRING" id="1314800.A0A1B7MUZ3"/>
<feature type="domain" description="Chromo" evidence="15">
    <location>
        <begin position="198"/>
        <end position="270"/>
    </location>
</feature>
<evidence type="ECO:0000256" key="13">
    <source>
        <dbReference type="ARBA" id="ARBA00023242"/>
    </source>
</evidence>
<dbReference type="InterPro" id="IPR001650">
    <property type="entry name" value="Helicase_C-like"/>
</dbReference>
<dbReference type="Gene3D" id="3.40.50.300">
    <property type="entry name" value="P-loop containing nucleotide triphosphate hydrolases"/>
    <property type="match status" value="1"/>
</dbReference>
<keyword evidence="9" id="KW-0156">Chromatin regulator</keyword>
<dbReference type="SMART" id="SM00298">
    <property type="entry name" value="CHROMO"/>
    <property type="match status" value="2"/>
</dbReference>
<dbReference type="InterPro" id="IPR016197">
    <property type="entry name" value="Chromo-like_dom_sf"/>
</dbReference>
<feature type="compositionally biased region" description="Basic residues" evidence="14">
    <location>
        <begin position="104"/>
        <end position="114"/>
    </location>
</feature>
<organism evidence="18 19">
    <name type="scientific">Rhizopogon vinicolor AM-OR11-026</name>
    <dbReference type="NCBI Taxonomy" id="1314800"/>
    <lineage>
        <taxon>Eukaryota</taxon>
        <taxon>Fungi</taxon>
        <taxon>Dikarya</taxon>
        <taxon>Basidiomycota</taxon>
        <taxon>Agaricomycotina</taxon>
        <taxon>Agaricomycetes</taxon>
        <taxon>Agaricomycetidae</taxon>
        <taxon>Boletales</taxon>
        <taxon>Suillineae</taxon>
        <taxon>Rhizopogonaceae</taxon>
        <taxon>Rhizopogon</taxon>
    </lineage>
</organism>
<dbReference type="GO" id="GO:0016887">
    <property type="term" value="F:ATP hydrolysis activity"/>
    <property type="evidence" value="ECO:0007669"/>
    <property type="project" value="TreeGrafter"/>
</dbReference>
<dbReference type="InterPro" id="IPR049730">
    <property type="entry name" value="SNF2/RAD54-like_C"/>
</dbReference>
<dbReference type="PROSITE" id="PS51192">
    <property type="entry name" value="HELICASE_ATP_BIND_1"/>
    <property type="match status" value="1"/>
</dbReference>
<dbReference type="Gene3D" id="1.10.10.60">
    <property type="entry name" value="Homeodomain-like"/>
    <property type="match status" value="1"/>
</dbReference>
<protein>
    <recommendedName>
        <fullName evidence="3">DNA helicase</fullName>
        <ecNumber evidence="3">3.6.4.12</ecNumber>
    </recommendedName>
</protein>
<evidence type="ECO:0000313" key="18">
    <source>
        <dbReference type="EMBL" id="OAX36444.1"/>
    </source>
</evidence>
<dbReference type="Pfam" id="PF00385">
    <property type="entry name" value="Chromo"/>
    <property type="match status" value="1"/>
</dbReference>
<reference evidence="18 19" key="1">
    <citation type="submission" date="2016-06" db="EMBL/GenBank/DDBJ databases">
        <title>Comparative genomics of the ectomycorrhizal sister species Rhizopogon vinicolor and Rhizopogon vesiculosus (Basidiomycota: Boletales) reveals a divergence of the mating type B locus.</title>
        <authorList>
            <consortium name="DOE Joint Genome Institute"/>
            <person name="Mujic A.B."/>
            <person name="Kuo A."/>
            <person name="Tritt A."/>
            <person name="Lipzen A."/>
            <person name="Chen C."/>
            <person name="Johnson J."/>
            <person name="Sharma A."/>
            <person name="Barry K."/>
            <person name="Grigoriev I.V."/>
            <person name="Spatafora J.W."/>
        </authorList>
    </citation>
    <scope>NUCLEOTIDE SEQUENCE [LARGE SCALE GENOMIC DNA]</scope>
    <source>
        <strain evidence="18 19">AM-OR11-026</strain>
    </source>
</reference>
<keyword evidence="5" id="KW-0547">Nucleotide-binding</keyword>
<name>A0A1B7MUZ3_9AGAM</name>
<dbReference type="CDD" id="cd18659">
    <property type="entry name" value="CD2_tandem"/>
    <property type="match status" value="1"/>
</dbReference>
<feature type="domain" description="Helicase ATP-binding" evidence="16">
    <location>
        <begin position="399"/>
        <end position="567"/>
    </location>
</feature>
<dbReference type="OrthoDB" id="5857104at2759"/>
<dbReference type="GO" id="GO:0005524">
    <property type="term" value="F:ATP binding"/>
    <property type="evidence" value="ECO:0007669"/>
    <property type="project" value="UniProtKB-KW"/>
</dbReference>
<dbReference type="Pfam" id="PF00271">
    <property type="entry name" value="Helicase_C"/>
    <property type="match status" value="1"/>
</dbReference>
<dbReference type="SMART" id="SM00487">
    <property type="entry name" value="DEXDc"/>
    <property type="match status" value="1"/>
</dbReference>
<evidence type="ECO:0000313" key="19">
    <source>
        <dbReference type="Proteomes" id="UP000092154"/>
    </source>
</evidence>
<dbReference type="Pfam" id="PF13907">
    <property type="entry name" value="CHD1-like_C"/>
    <property type="match status" value="1"/>
</dbReference>
<dbReference type="CDD" id="cd18793">
    <property type="entry name" value="SF2_C_SNF"/>
    <property type="match status" value="1"/>
</dbReference>
<feature type="compositionally biased region" description="Low complexity" evidence="14">
    <location>
        <begin position="115"/>
        <end position="129"/>
    </location>
</feature>
<keyword evidence="8" id="KW-0067">ATP-binding</keyword>
<dbReference type="SUPFAM" id="SSF52540">
    <property type="entry name" value="P-loop containing nucleoside triphosphate hydrolases"/>
    <property type="match status" value="2"/>
</dbReference>
<feature type="region of interest" description="Disordered" evidence="14">
    <location>
        <begin position="969"/>
        <end position="1015"/>
    </location>
</feature>
<dbReference type="SMART" id="SM00490">
    <property type="entry name" value="HELICc"/>
    <property type="match status" value="1"/>
</dbReference>
<feature type="domain" description="Helicase C-terminal" evidence="17">
    <location>
        <begin position="695"/>
        <end position="851"/>
    </location>
</feature>
<dbReference type="InterPro" id="IPR023780">
    <property type="entry name" value="Chromo_domain"/>
</dbReference>
<evidence type="ECO:0000256" key="6">
    <source>
        <dbReference type="ARBA" id="ARBA00022801"/>
    </source>
</evidence>
<evidence type="ECO:0000256" key="12">
    <source>
        <dbReference type="ARBA" id="ARBA00023163"/>
    </source>
</evidence>
<dbReference type="Gene3D" id="6.10.140.1440">
    <property type="match status" value="1"/>
</dbReference>
<dbReference type="Proteomes" id="UP000092154">
    <property type="component" value="Unassembled WGS sequence"/>
</dbReference>
<feature type="compositionally biased region" description="Acidic residues" evidence="14">
    <location>
        <begin position="72"/>
        <end position="99"/>
    </location>
</feature>
<dbReference type="PROSITE" id="PS51194">
    <property type="entry name" value="HELICASE_CTER"/>
    <property type="match status" value="1"/>
</dbReference>
<dbReference type="PROSITE" id="PS00598">
    <property type="entry name" value="CHROMO_1"/>
    <property type="match status" value="1"/>
</dbReference>
<evidence type="ECO:0000259" key="15">
    <source>
        <dbReference type="PROSITE" id="PS50013"/>
    </source>
</evidence>
<keyword evidence="11" id="KW-0238">DNA-binding</keyword>
<dbReference type="GO" id="GO:0005634">
    <property type="term" value="C:nucleus"/>
    <property type="evidence" value="ECO:0007669"/>
    <property type="project" value="UniProtKB-SubCell"/>
</dbReference>
<dbReference type="GO" id="GO:0000785">
    <property type="term" value="C:chromatin"/>
    <property type="evidence" value="ECO:0007669"/>
    <property type="project" value="TreeGrafter"/>
</dbReference>
<keyword evidence="4" id="KW-0677">Repeat</keyword>
<dbReference type="InParanoid" id="A0A1B7MUZ3"/>
<dbReference type="FunFam" id="3.40.50.10810:FF:000005">
    <property type="entry name" value="Photoperiod-independent early flowering 1"/>
    <property type="match status" value="1"/>
</dbReference>
<dbReference type="FunCoup" id="A0A1B7MUZ3">
    <property type="interactions" value="529"/>
</dbReference>
<dbReference type="InterPro" id="IPR000953">
    <property type="entry name" value="Chromo/chromo_shadow_dom"/>
</dbReference>
<feature type="compositionally biased region" description="Basic and acidic residues" evidence="14">
    <location>
        <begin position="23"/>
        <end position="34"/>
    </location>
</feature>
<sequence>MALNPDALNLNYDSDDSMQVDSESEHVNNHHPPEDNVQDPDADADGDAEDVDDTNSVPIAGPSSYASKGSDVEESGYEDNLEDDDNEDEDEDDGSYADDEYGKKKTPKKRKKKSQPSSSAPRPKAISRNNDSDSDSDYGSRSKKKKRPRVSGEEIRISSRGGKIPNYTDDVQALAELSEEEVDQGYYVDPNAPFKEEDEIESVLSHCRDEGREEDPEDVWFDNVRFHIKWKNFSHLHNTDETYEFLKRFKGLKRVDNYIKAYRMYQARLNAPGISQEDAEGLLLEKEREKEELETYKIVERIVSHREGAEGMAEYFCKWTGLNYEHCTWETQEEVRPIAKAQIEAYRQREAEAKFPYKSVHYARNQRPPFQKIEKDPEYITATGGELKDFQVTGLNWLAYLWSKGENGILADEMGLGKTVQTVSFLSYLFHEMHQYGPFLVIVPLSTITAWQSQFAAWAPELNVITYIGTASAREVIRKYEFGSNKRVKMNVLLTTYELTLRDAKELADIKWHALAVDEAHRLKNSESQLYEALRSFSAASKLLITGTPLQNNVKELLSLMHFLMPEKFALTNEFDLNDVDHEVKIKELHEQLESLMLRRLKRDVLTSLPTKSERILRVEMSALQTHFYKNILTKNFQGLVKSANGNNNISLLNIAMELKKAANHPYLFDGAEVRTDVSDDTLKGLVMNSGKMVLLDKLLARLRQDGHRVLIFSQMVRMLDILSDYMSLRGYQHQRLDGMVASDARKRSIAHFNAPGSPDFAFLLSTRAGGLGINLETADTVIIFDSDWNPQNDLQAMARAHRIGQKSHVSVYRFVSKDTMEEDVLERAKKKMVLEYAIINQMDTSQAHLSSKGEKVKESTKPDNLSKDELTAVLKYGAQKMFDKDDSQQNQKLDEMDLDDILNRAEDHETMAAGGDGGASLGGESFLAQFAAVSDVKNDMNWEDIIPVEERQKFDKDEDHRKAEELAAAELRDRKRSHAPVSYEGMDVDHPAPAPTPKKPKVPGPQRKTASQKAMELKERDVRVLIRSLQRWGDIRQRYEVIVNEAKLADKNKGMIMDVADEIIEVCSQAVEQNNQEKRDRIAAGEILTNAQKSKAVLVTFRNVGNINAETVLSRHRDLRILHNILGDFTTDELYNWTIPIENIRPTLNWSGRWGPQDDAMLLVGAFIHGFGNWEAMAKDARLGLQGKFFLEEGKKGDDIATRPIPNAIHLVRRGDFLLGLLREYDEKLRSYESSLRNKGQLKVSATPPPTVMASSSSPPISRKRRAESEAVASIDDGGSKRRKRRPTPTFTDSESSDECPSMDEPATKEELRPVKKQLKQLKLSGEDMPRDDKVAILKDSLAAIGRRIEIVLQNKQAAGEDRERWRRHLWAFVTLFWPKKVKASKLEDIHAKMVMKEAAPRASASAEASSSVKKQPRPSTGGKSNGTPSGITNKTNGKTPR</sequence>